<keyword evidence="13 14" id="KW-0472">Membrane</keyword>
<dbReference type="Proteomes" id="UP000192578">
    <property type="component" value="Unassembled WGS sequence"/>
</dbReference>
<evidence type="ECO:0000313" key="16">
    <source>
        <dbReference type="EMBL" id="OWA51378.1"/>
    </source>
</evidence>
<dbReference type="EC" id="3.1.4.12" evidence="5"/>
<dbReference type="Pfam" id="PF03372">
    <property type="entry name" value="Exo_endo_phos"/>
    <property type="match status" value="1"/>
</dbReference>
<sequence length="460" mass="51627">MEKLITRRATVELRVLNLNFWGLKWVPSFVCKDRQMRLNALVEVLSSEDSANWDFVVLEEVWSNDDYIAIADSVRRIYPHSHYFYSGVIGSGVCVFSKGQIISVLSHAYSLNGYAHKILHGDWFGGKVVGLCKIAHKGLRVNLYATHIHAEYNRVSDEYLPHRISQAYELSQFIRMTNSDTDDVNIVAGDFNFEPDDLGYAIVRRFADLKDAWMTRLDLDSADDGNTCNTPDNIYSICEGKDDRTPRGKRIDYILYGQVQGRTGVTCGSCQTVLNRIPGSKLCYSDHKGIEAVLEVGSPDSVAPTLFSPAIGPNVVPTFENTFDKALAVLDSGVRRINQNRQVYMIALVVLFSLLIGTAEVDRQSLALARWSMNALRVTLVMVITFCFWSAVILNRIEYHALLAARNAMIIQRKWDDAQSETSTSAGESEKAQLPGVGLQLKHLDSKNDAIDFERNTDDH</sequence>
<evidence type="ECO:0000256" key="10">
    <source>
        <dbReference type="ARBA" id="ARBA00022919"/>
    </source>
</evidence>
<reference evidence="17" key="1">
    <citation type="submission" date="2017-01" db="EMBL/GenBank/DDBJ databases">
        <title>Comparative genomics of anhydrobiosis in the tardigrade Hypsibius dujardini.</title>
        <authorList>
            <person name="Yoshida Y."/>
            <person name="Koutsovoulos G."/>
            <person name="Laetsch D."/>
            <person name="Stevens L."/>
            <person name="Kumar S."/>
            <person name="Horikawa D."/>
            <person name="Ishino K."/>
            <person name="Komine S."/>
            <person name="Tomita M."/>
            <person name="Blaxter M."/>
            <person name="Arakawa K."/>
        </authorList>
    </citation>
    <scope>NUCLEOTIDE SEQUENCE [LARGE SCALE GENOMIC DNA]</scope>
    <source>
        <strain evidence="17">Z151</strain>
    </source>
</reference>
<protein>
    <recommendedName>
        <fullName evidence="5">sphingomyelin phosphodiesterase</fullName>
        <ecNumber evidence="5">3.1.4.12</ecNumber>
    </recommendedName>
</protein>
<evidence type="ECO:0000256" key="1">
    <source>
        <dbReference type="ARBA" id="ARBA00004141"/>
    </source>
</evidence>
<evidence type="ECO:0000313" key="17">
    <source>
        <dbReference type="Proteomes" id="UP000192578"/>
    </source>
</evidence>
<keyword evidence="8" id="KW-0378">Hydrolase</keyword>
<dbReference type="AlphaFoldDB" id="A0A9X6RKM5"/>
<dbReference type="GO" id="GO:0004767">
    <property type="term" value="F:sphingomyelin phosphodiesterase activity"/>
    <property type="evidence" value="ECO:0007669"/>
    <property type="project" value="UniProtKB-EC"/>
</dbReference>
<comment type="pathway">
    <text evidence="3">Sphingolipid metabolism.</text>
</comment>
<name>A0A9X6RKM5_HYPEX</name>
<comment type="similarity">
    <text evidence="4">Belongs to the neutral sphingomyelinase family.</text>
</comment>
<dbReference type="InterPro" id="IPR036691">
    <property type="entry name" value="Endo/exonu/phosph_ase_sf"/>
</dbReference>
<evidence type="ECO:0000256" key="5">
    <source>
        <dbReference type="ARBA" id="ARBA00012369"/>
    </source>
</evidence>
<dbReference type="InterPro" id="IPR038772">
    <property type="entry name" value="Sph/SMPD2-like"/>
</dbReference>
<gene>
    <name evidence="16" type="ORF">BV898_15863</name>
</gene>
<dbReference type="GO" id="GO:0006665">
    <property type="term" value="P:sphingolipid metabolic process"/>
    <property type="evidence" value="ECO:0007669"/>
    <property type="project" value="UniProtKB-KW"/>
</dbReference>
<dbReference type="SUPFAM" id="SSF56219">
    <property type="entry name" value="DNase I-like"/>
    <property type="match status" value="1"/>
</dbReference>
<keyword evidence="7" id="KW-0479">Metal-binding</keyword>
<keyword evidence="12" id="KW-0443">Lipid metabolism</keyword>
<dbReference type="EMBL" id="MTYJ01000224">
    <property type="protein sequence ID" value="OWA51378.1"/>
    <property type="molecule type" value="Genomic_DNA"/>
</dbReference>
<dbReference type="GO" id="GO:0046872">
    <property type="term" value="F:metal ion binding"/>
    <property type="evidence" value="ECO:0007669"/>
    <property type="project" value="UniProtKB-KW"/>
</dbReference>
<keyword evidence="10" id="KW-0746">Sphingolipid metabolism</keyword>
<comment type="caution">
    <text evidence="16">The sequence shown here is derived from an EMBL/GenBank/DDBJ whole genome shotgun (WGS) entry which is preliminary data.</text>
</comment>
<proteinExistence type="inferred from homology"/>
<keyword evidence="6 14" id="KW-0812">Transmembrane</keyword>
<evidence type="ECO:0000256" key="6">
    <source>
        <dbReference type="ARBA" id="ARBA00022692"/>
    </source>
</evidence>
<feature type="domain" description="Endonuclease/exonuclease/phosphatase" evidence="15">
    <location>
        <begin position="37"/>
        <end position="287"/>
    </location>
</feature>
<keyword evidence="11 14" id="KW-1133">Transmembrane helix</keyword>
<evidence type="ECO:0000256" key="4">
    <source>
        <dbReference type="ARBA" id="ARBA00006335"/>
    </source>
</evidence>
<dbReference type="InterPro" id="IPR005135">
    <property type="entry name" value="Endo/exonuclease/phosphatase"/>
</dbReference>
<keyword evidence="17" id="KW-1185">Reference proteome</keyword>
<evidence type="ECO:0000256" key="2">
    <source>
        <dbReference type="ARBA" id="ARBA00004760"/>
    </source>
</evidence>
<evidence type="ECO:0000256" key="11">
    <source>
        <dbReference type="ARBA" id="ARBA00022989"/>
    </source>
</evidence>
<evidence type="ECO:0000256" key="9">
    <source>
        <dbReference type="ARBA" id="ARBA00022842"/>
    </source>
</evidence>
<dbReference type="PANTHER" id="PTHR16320">
    <property type="entry name" value="SPHINGOMYELINASE FAMILY MEMBER"/>
    <property type="match status" value="1"/>
</dbReference>
<dbReference type="PANTHER" id="PTHR16320:SF24">
    <property type="entry name" value="PHOSPHODIESTERASE, PUTATIVE-RELATED"/>
    <property type="match status" value="1"/>
</dbReference>
<feature type="transmembrane region" description="Helical" evidence="14">
    <location>
        <begin position="371"/>
        <end position="394"/>
    </location>
</feature>
<comment type="subcellular location">
    <subcellularLocation>
        <location evidence="1">Membrane</location>
        <topology evidence="1">Multi-pass membrane protein</topology>
    </subcellularLocation>
</comment>
<evidence type="ECO:0000256" key="8">
    <source>
        <dbReference type="ARBA" id="ARBA00022801"/>
    </source>
</evidence>
<evidence type="ECO:0000256" key="12">
    <source>
        <dbReference type="ARBA" id="ARBA00023098"/>
    </source>
</evidence>
<dbReference type="GO" id="GO:0016020">
    <property type="term" value="C:membrane"/>
    <property type="evidence" value="ECO:0007669"/>
    <property type="project" value="UniProtKB-SubCell"/>
</dbReference>
<accession>A0A9X6RKM5</accession>
<evidence type="ECO:0000259" key="15">
    <source>
        <dbReference type="Pfam" id="PF03372"/>
    </source>
</evidence>
<dbReference type="Gene3D" id="3.60.10.10">
    <property type="entry name" value="Endonuclease/exonuclease/phosphatase"/>
    <property type="match status" value="1"/>
</dbReference>
<evidence type="ECO:0000256" key="3">
    <source>
        <dbReference type="ARBA" id="ARBA00004991"/>
    </source>
</evidence>
<evidence type="ECO:0000256" key="14">
    <source>
        <dbReference type="SAM" id="Phobius"/>
    </source>
</evidence>
<feature type="transmembrane region" description="Helical" evidence="14">
    <location>
        <begin position="343"/>
        <end position="359"/>
    </location>
</feature>
<keyword evidence="9" id="KW-0460">Magnesium</keyword>
<evidence type="ECO:0000256" key="13">
    <source>
        <dbReference type="ARBA" id="ARBA00023136"/>
    </source>
</evidence>
<comment type="pathway">
    <text evidence="2">Lipid metabolism; sphingolipid metabolism.</text>
</comment>
<evidence type="ECO:0000256" key="7">
    <source>
        <dbReference type="ARBA" id="ARBA00022723"/>
    </source>
</evidence>
<dbReference type="OrthoDB" id="387657at2759"/>
<organism evidence="16 17">
    <name type="scientific">Hypsibius exemplaris</name>
    <name type="common">Freshwater tardigrade</name>
    <dbReference type="NCBI Taxonomy" id="2072580"/>
    <lineage>
        <taxon>Eukaryota</taxon>
        <taxon>Metazoa</taxon>
        <taxon>Ecdysozoa</taxon>
        <taxon>Tardigrada</taxon>
        <taxon>Eutardigrada</taxon>
        <taxon>Parachela</taxon>
        <taxon>Hypsibioidea</taxon>
        <taxon>Hypsibiidae</taxon>
        <taxon>Hypsibius</taxon>
    </lineage>
</organism>